<comment type="function">
    <text evidence="5 6">Associates with the EF-Tu.GDP complex and induces the exchange of GDP to GTP. It remains bound to the aminoacyl-tRNA.EF-Tu.GTP complex up to the GTP hydrolysis stage on the ribosome.</text>
</comment>
<dbReference type="PANTHER" id="PTHR11741">
    <property type="entry name" value="ELONGATION FACTOR TS"/>
    <property type="match status" value="1"/>
</dbReference>
<evidence type="ECO:0000256" key="4">
    <source>
        <dbReference type="ARBA" id="ARBA00022917"/>
    </source>
</evidence>
<evidence type="ECO:0000256" key="3">
    <source>
        <dbReference type="ARBA" id="ARBA00022768"/>
    </source>
</evidence>
<accession>A0A1F7FAV6</accession>
<keyword evidence="4 5" id="KW-0648">Protein biosynthesis</keyword>
<dbReference type="FunFam" id="1.10.8.10:FF:000001">
    <property type="entry name" value="Elongation factor Ts"/>
    <property type="match status" value="1"/>
</dbReference>
<dbReference type="PROSITE" id="PS01127">
    <property type="entry name" value="EF_TS_2"/>
    <property type="match status" value="1"/>
</dbReference>
<dbReference type="InterPro" id="IPR001816">
    <property type="entry name" value="Transl_elong_EFTs/EF1B"/>
</dbReference>
<dbReference type="PANTHER" id="PTHR11741:SF0">
    <property type="entry name" value="ELONGATION FACTOR TS, MITOCHONDRIAL"/>
    <property type="match status" value="1"/>
</dbReference>
<dbReference type="Gene3D" id="3.30.479.20">
    <property type="entry name" value="Elongation factor Ts, dimerisation domain"/>
    <property type="match status" value="2"/>
</dbReference>
<dbReference type="InterPro" id="IPR036402">
    <property type="entry name" value="EF-Ts_dimer_sf"/>
</dbReference>
<dbReference type="Gene3D" id="1.10.286.20">
    <property type="match status" value="1"/>
</dbReference>
<evidence type="ECO:0000256" key="2">
    <source>
        <dbReference type="ARBA" id="ARBA00016956"/>
    </source>
</evidence>
<evidence type="ECO:0000313" key="9">
    <source>
        <dbReference type="EMBL" id="OGK03616.1"/>
    </source>
</evidence>
<evidence type="ECO:0000256" key="1">
    <source>
        <dbReference type="ARBA" id="ARBA00005532"/>
    </source>
</evidence>
<dbReference type="InterPro" id="IPR018101">
    <property type="entry name" value="Transl_elong_Ts_CS"/>
</dbReference>
<comment type="caution">
    <text evidence="9">The sequence shown here is derived from an EMBL/GenBank/DDBJ whole genome shotgun (WGS) entry which is preliminary data.</text>
</comment>
<dbReference type="AlphaFoldDB" id="A0A1F7FAV6"/>
<dbReference type="SUPFAM" id="SSF46934">
    <property type="entry name" value="UBA-like"/>
    <property type="match status" value="1"/>
</dbReference>
<evidence type="ECO:0000259" key="8">
    <source>
        <dbReference type="Pfam" id="PF00889"/>
    </source>
</evidence>
<evidence type="ECO:0000256" key="5">
    <source>
        <dbReference type="HAMAP-Rule" id="MF_00050"/>
    </source>
</evidence>
<dbReference type="HAMAP" id="MF_00050">
    <property type="entry name" value="EF_Ts"/>
    <property type="match status" value="1"/>
</dbReference>
<evidence type="ECO:0000313" key="10">
    <source>
        <dbReference type="Proteomes" id="UP000179243"/>
    </source>
</evidence>
<organism evidence="9 10">
    <name type="scientific">Candidatus Raymondbacteria bacterium RIFOXYD12_FULL_49_13</name>
    <dbReference type="NCBI Taxonomy" id="1817890"/>
    <lineage>
        <taxon>Bacteria</taxon>
        <taxon>Raymondiibacteriota</taxon>
    </lineage>
</organism>
<proteinExistence type="inferred from homology"/>
<dbReference type="EMBL" id="MFYX01000084">
    <property type="protein sequence ID" value="OGK03616.1"/>
    <property type="molecule type" value="Genomic_DNA"/>
</dbReference>
<dbReference type="NCBIfam" id="TIGR00116">
    <property type="entry name" value="tsf"/>
    <property type="match status" value="1"/>
</dbReference>
<dbReference type="Pfam" id="PF00889">
    <property type="entry name" value="EF_TS"/>
    <property type="match status" value="1"/>
</dbReference>
<dbReference type="InterPro" id="IPR009060">
    <property type="entry name" value="UBA-like_sf"/>
</dbReference>
<gene>
    <name evidence="5" type="primary">tsf</name>
    <name evidence="9" type="ORF">A2519_02460</name>
</gene>
<protein>
    <recommendedName>
        <fullName evidence="2 5">Elongation factor Ts</fullName>
        <shortName evidence="5">EF-Ts</shortName>
    </recommendedName>
</protein>
<dbReference type="CDD" id="cd14275">
    <property type="entry name" value="UBA_EF-Ts"/>
    <property type="match status" value="1"/>
</dbReference>
<feature type="region of interest" description="Involved in Mg(2+) ion dislocation from EF-Tu" evidence="5">
    <location>
        <begin position="80"/>
        <end position="83"/>
    </location>
</feature>
<evidence type="ECO:0000256" key="7">
    <source>
        <dbReference type="RuleBase" id="RU000643"/>
    </source>
</evidence>
<comment type="similarity">
    <text evidence="1 5 6">Belongs to the EF-Ts family.</text>
</comment>
<keyword evidence="3 5" id="KW-0251">Elongation factor</keyword>
<comment type="subcellular location">
    <subcellularLocation>
        <location evidence="5 7">Cytoplasm</location>
    </subcellularLocation>
</comment>
<dbReference type="Gene3D" id="1.10.8.10">
    <property type="entry name" value="DNA helicase RuvA subunit, C-terminal domain"/>
    <property type="match status" value="1"/>
</dbReference>
<dbReference type="SUPFAM" id="SSF54713">
    <property type="entry name" value="Elongation factor Ts (EF-Ts), dimerisation domain"/>
    <property type="match status" value="2"/>
</dbReference>
<name>A0A1F7FAV6_UNCRA</name>
<keyword evidence="5" id="KW-0963">Cytoplasm</keyword>
<evidence type="ECO:0000256" key="6">
    <source>
        <dbReference type="RuleBase" id="RU000642"/>
    </source>
</evidence>
<reference evidence="9 10" key="1">
    <citation type="journal article" date="2016" name="Nat. Commun.">
        <title>Thousands of microbial genomes shed light on interconnected biogeochemical processes in an aquifer system.</title>
        <authorList>
            <person name="Anantharaman K."/>
            <person name="Brown C.T."/>
            <person name="Hug L.A."/>
            <person name="Sharon I."/>
            <person name="Castelle C.J."/>
            <person name="Probst A.J."/>
            <person name="Thomas B.C."/>
            <person name="Singh A."/>
            <person name="Wilkins M.J."/>
            <person name="Karaoz U."/>
            <person name="Brodie E.L."/>
            <person name="Williams K.H."/>
            <person name="Hubbard S.S."/>
            <person name="Banfield J.F."/>
        </authorList>
    </citation>
    <scope>NUCLEOTIDE SEQUENCE [LARGE SCALE GENOMIC DNA]</scope>
</reference>
<dbReference type="InterPro" id="IPR014039">
    <property type="entry name" value="Transl_elong_EFTs/EF1B_dimer"/>
</dbReference>
<dbReference type="GO" id="GO:0005737">
    <property type="term" value="C:cytoplasm"/>
    <property type="evidence" value="ECO:0007669"/>
    <property type="project" value="UniProtKB-SubCell"/>
</dbReference>
<feature type="domain" description="Translation elongation factor EFTs/EF1B dimerisation" evidence="8">
    <location>
        <begin position="71"/>
        <end position="289"/>
    </location>
</feature>
<dbReference type="GO" id="GO:0003746">
    <property type="term" value="F:translation elongation factor activity"/>
    <property type="evidence" value="ECO:0007669"/>
    <property type="project" value="UniProtKB-UniRule"/>
</dbReference>
<dbReference type="Proteomes" id="UP000179243">
    <property type="component" value="Unassembled WGS sequence"/>
</dbReference>
<sequence>MAEISAAIVKELRERSGAGMMSCKKALQETGGDIEAAIEYLRKQGEASASKRAGRVAKEGIIGTQIQNHAAVILELNSETDFVSRNDDFRKFHSDLLGVAMEAKPENVEAFENVRSPVLGNRTVKEGITEKIAVIGENIGIRRVTTVYETPDTRVFTYIHMGGKIGILLLLKASEAVFANEQVATLGKDLCMQVAAANPTAVSRENIAREKIEAELAIYREAAKIEGKPEKILDRIAQGKLDKYFEENCLIEQPYIRDPDVKVSKLIADTAKAVGSEISVVTFVRYQLGGQ</sequence>